<feature type="region of interest" description="Disordered" evidence="3">
    <location>
        <begin position="740"/>
        <end position="760"/>
    </location>
</feature>
<dbReference type="Proteomes" id="UP001303889">
    <property type="component" value="Unassembled WGS sequence"/>
</dbReference>
<keyword evidence="1" id="KW-0880">Kelch repeat</keyword>
<evidence type="ECO:0000256" key="2">
    <source>
        <dbReference type="ARBA" id="ARBA00022737"/>
    </source>
</evidence>
<dbReference type="InterPro" id="IPR011333">
    <property type="entry name" value="SKP1/BTB/POZ_sf"/>
</dbReference>
<dbReference type="Gene3D" id="2.120.10.80">
    <property type="entry name" value="Kelch-type beta propeller"/>
    <property type="match status" value="1"/>
</dbReference>
<dbReference type="AlphaFoldDB" id="A0AAN6MQP9"/>
<feature type="region of interest" description="Disordered" evidence="3">
    <location>
        <begin position="1"/>
        <end position="236"/>
    </location>
</feature>
<name>A0AAN6MQP9_9PEZI</name>
<feature type="compositionally biased region" description="Low complexity" evidence="3">
    <location>
        <begin position="1038"/>
        <end position="1049"/>
    </location>
</feature>
<evidence type="ECO:0000313" key="5">
    <source>
        <dbReference type="Proteomes" id="UP001303889"/>
    </source>
</evidence>
<organism evidence="4 5">
    <name type="scientific">Staphylotrichum tortipilum</name>
    <dbReference type="NCBI Taxonomy" id="2831512"/>
    <lineage>
        <taxon>Eukaryota</taxon>
        <taxon>Fungi</taxon>
        <taxon>Dikarya</taxon>
        <taxon>Ascomycota</taxon>
        <taxon>Pezizomycotina</taxon>
        <taxon>Sordariomycetes</taxon>
        <taxon>Sordariomycetidae</taxon>
        <taxon>Sordariales</taxon>
        <taxon>Chaetomiaceae</taxon>
        <taxon>Staphylotrichum</taxon>
    </lineage>
</organism>
<dbReference type="GO" id="GO:0005829">
    <property type="term" value="C:cytosol"/>
    <property type="evidence" value="ECO:0007669"/>
    <property type="project" value="TreeGrafter"/>
</dbReference>
<dbReference type="GO" id="GO:0045454">
    <property type="term" value="P:cell redox homeostasis"/>
    <property type="evidence" value="ECO:0007669"/>
    <property type="project" value="TreeGrafter"/>
</dbReference>
<evidence type="ECO:0000256" key="3">
    <source>
        <dbReference type="SAM" id="MobiDB-lite"/>
    </source>
</evidence>
<feature type="region of interest" description="Disordered" evidence="3">
    <location>
        <begin position="963"/>
        <end position="1002"/>
    </location>
</feature>
<dbReference type="SUPFAM" id="SSF117281">
    <property type="entry name" value="Kelch motif"/>
    <property type="match status" value="1"/>
</dbReference>
<gene>
    <name evidence="4" type="ORF">C8A05DRAFT_31511</name>
</gene>
<feature type="region of interest" description="Disordered" evidence="3">
    <location>
        <begin position="1036"/>
        <end position="1068"/>
    </location>
</feature>
<keyword evidence="2" id="KW-0677">Repeat</keyword>
<reference evidence="4" key="1">
    <citation type="journal article" date="2023" name="Mol. Phylogenet. Evol.">
        <title>Genome-scale phylogeny and comparative genomics of the fungal order Sordariales.</title>
        <authorList>
            <person name="Hensen N."/>
            <person name="Bonometti L."/>
            <person name="Westerberg I."/>
            <person name="Brannstrom I.O."/>
            <person name="Guillou S."/>
            <person name="Cros-Aarteil S."/>
            <person name="Calhoun S."/>
            <person name="Haridas S."/>
            <person name="Kuo A."/>
            <person name="Mondo S."/>
            <person name="Pangilinan J."/>
            <person name="Riley R."/>
            <person name="LaButti K."/>
            <person name="Andreopoulos B."/>
            <person name="Lipzen A."/>
            <person name="Chen C."/>
            <person name="Yan M."/>
            <person name="Daum C."/>
            <person name="Ng V."/>
            <person name="Clum A."/>
            <person name="Steindorff A."/>
            <person name="Ohm R.A."/>
            <person name="Martin F."/>
            <person name="Silar P."/>
            <person name="Natvig D.O."/>
            <person name="Lalanne C."/>
            <person name="Gautier V."/>
            <person name="Ament-Velasquez S.L."/>
            <person name="Kruys A."/>
            <person name="Hutchinson M.I."/>
            <person name="Powell A.J."/>
            <person name="Barry K."/>
            <person name="Miller A.N."/>
            <person name="Grigoriev I.V."/>
            <person name="Debuchy R."/>
            <person name="Gladieux P."/>
            <person name="Hiltunen Thoren M."/>
            <person name="Johannesson H."/>
        </authorList>
    </citation>
    <scope>NUCLEOTIDE SEQUENCE</scope>
    <source>
        <strain evidence="4">CBS 103.79</strain>
    </source>
</reference>
<reference evidence="4" key="2">
    <citation type="submission" date="2023-05" db="EMBL/GenBank/DDBJ databases">
        <authorList>
            <consortium name="Lawrence Berkeley National Laboratory"/>
            <person name="Steindorff A."/>
            <person name="Hensen N."/>
            <person name="Bonometti L."/>
            <person name="Westerberg I."/>
            <person name="Brannstrom I.O."/>
            <person name="Guillou S."/>
            <person name="Cros-Aarteil S."/>
            <person name="Calhoun S."/>
            <person name="Haridas S."/>
            <person name="Kuo A."/>
            <person name="Mondo S."/>
            <person name="Pangilinan J."/>
            <person name="Riley R."/>
            <person name="Labutti K."/>
            <person name="Andreopoulos B."/>
            <person name="Lipzen A."/>
            <person name="Chen C."/>
            <person name="Yanf M."/>
            <person name="Daum C."/>
            <person name="Ng V."/>
            <person name="Clum A."/>
            <person name="Ohm R."/>
            <person name="Martin F."/>
            <person name="Silar P."/>
            <person name="Natvig D."/>
            <person name="Lalanne C."/>
            <person name="Gautier V."/>
            <person name="Ament-Velasquez S.L."/>
            <person name="Kruys A."/>
            <person name="Hutchinson M.I."/>
            <person name="Powell A.J."/>
            <person name="Barry K."/>
            <person name="Miller A.N."/>
            <person name="Grigoriev I.V."/>
            <person name="Debuchy R."/>
            <person name="Gladieux P."/>
            <person name="Thoren M.H."/>
            <person name="Johannesson H."/>
        </authorList>
    </citation>
    <scope>NUCLEOTIDE SEQUENCE</scope>
    <source>
        <strain evidence="4">CBS 103.79</strain>
    </source>
</reference>
<dbReference type="PANTHER" id="PTHR43503">
    <property type="entry name" value="MCG48959-RELATED"/>
    <property type="match status" value="1"/>
</dbReference>
<dbReference type="InterPro" id="IPR015915">
    <property type="entry name" value="Kelch-typ_b-propeller"/>
</dbReference>
<accession>A0AAN6MQP9</accession>
<dbReference type="Pfam" id="PF24681">
    <property type="entry name" value="Kelch_KLHDC2_KLHL20_DRC7"/>
    <property type="match status" value="1"/>
</dbReference>
<evidence type="ECO:0000256" key="1">
    <source>
        <dbReference type="ARBA" id="ARBA00022441"/>
    </source>
</evidence>
<feature type="compositionally biased region" description="Gly residues" evidence="3">
    <location>
        <begin position="1050"/>
        <end position="1059"/>
    </location>
</feature>
<feature type="compositionally biased region" description="Low complexity" evidence="3">
    <location>
        <begin position="121"/>
        <end position="139"/>
    </location>
</feature>
<evidence type="ECO:0000313" key="4">
    <source>
        <dbReference type="EMBL" id="KAK3904691.1"/>
    </source>
</evidence>
<dbReference type="GO" id="GO:0005739">
    <property type="term" value="C:mitochondrion"/>
    <property type="evidence" value="ECO:0007669"/>
    <property type="project" value="TreeGrafter"/>
</dbReference>
<feature type="compositionally biased region" description="Polar residues" evidence="3">
    <location>
        <begin position="91"/>
        <end position="106"/>
    </location>
</feature>
<dbReference type="EMBL" id="MU855387">
    <property type="protein sequence ID" value="KAK3904691.1"/>
    <property type="molecule type" value="Genomic_DNA"/>
</dbReference>
<dbReference type="Gene3D" id="3.30.710.10">
    <property type="entry name" value="Potassium Channel Kv1.1, Chain A"/>
    <property type="match status" value="1"/>
</dbReference>
<protein>
    <submittedName>
        <fullName evidence="4">Uncharacterized protein</fullName>
    </submittedName>
</protein>
<feature type="compositionally biased region" description="Polar residues" evidence="3">
    <location>
        <begin position="1"/>
        <end position="19"/>
    </location>
</feature>
<feature type="compositionally biased region" description="Low complexity" evidence="3">
    <location>
        <begin position="980"/>
        <end position="989"/>
    </location>
</feature>
<proteinExistence type="predicted"/>
<keyword evidence="5" id="KW-1185">Reference proteome</keyword>
<feature type="compositionally biased region" description="Low complexity" evidence="3">
    <location>
        <begin position="38"/>
        <end position="48"/>
    </location>
</feature>
<feature type="compositionally biased region" description="Low complexity" evidence="3">
    <location>
        <begin position="220"/>
        <end position="236"/>
    </location>
</feature>
<dbReference type="PANTHER" id="PTHR43503:SF2">
    <property type="entry name" value="NEGATIVE REGULATOR OF SPORULATION MDS3-RELATED"/>
    <property type="match status" value="1"/>
</dbReference>
<comment type="caution">
    <text evidence="4">The sequence shown here is derived from an EMBL/GenBank/DDBJ whole genome shotgun (WGS) entry which is preliminary data.</text>
</comment>
<sequence length="1068" mass="112361">MSGFSLTPGTPGNQPQQVGTDDYFSRPSDSETDDRLVPSRSPSRVLSSALRGIKRVTPGRPSQLALRRPSESSPPPAEKFPTSAPLPLRNTRPSPSQHARSLSLQDSLAKPLPEPPPPQLSPASPLTPLASPSQAASLATIIDSALDRPESRPGTMESASSAEMGGGLYARGQLGHAQDMNMDGGNMAGSSRQDGQDDRGDNLTPKSNGPMSAGPSPNIGGQSRTQSGAAAAGTATPSAHLSGLMCNVHRTTGREPHPLVGATTTILGDKLYVFGGRILSRSRPAPLTADLYELDLIRRHWTKLETTGDIPPPRYFHSMCALGDTKLVCYGGMSPTTNQKNIPQDQQPEVAVMSDIYIYDVATKKWTFIPTEDAPQGRYAHCACILPSSATFASHRAPLSALQHNPSTSNPNEGRIGINIDGTGGSEMIVVGGQDASNHYIEQISVFNLRSLKWVSTQPLGKSCGAYRSVVAPLPPSVVAKLGRAFPGARQEVGGISQEAREPGSSMLIYSNYNFLDVKLELQIRAPDGHLTERTMSGTYSPPGLRFPNGGIIDTHFVVSGTYLTSSKQEYALWALDLRTLTWSRIDAGGAVFSQGSWNRGVLWNRRNTFVVLGNRKRSLVDDYNHRRINFSNVCMVELEAFGFYDNPRKTAPLSGFVSASCPYTGPGLSLARKAGFTAGGRFHSRAAEELGEKALALRELADMDILCIGGERIPINSRIVARRWGPYFVQLLREGTATQDGSDAATLRSNSVSAPSGSIRASNLTITPGNMSGSTLYSVNSAATSRAGTAASVSSGGGAPVDPAAINTAPTPRTLPPNSRPRCLYLPHTYLTIQALLHFLYTSSLPAPSSPLCTPQILCSLLQIARPYRIDGLLEAVVERLHGLLDSRNAAAVFNATAMAAGGGRGIDGSLNPNFFPGGGVLDGLAAGMSDLQLQQQSLEANPGSAPGSGANPKTAGLKISTAVPGARPSSDELSATTSVSGSEWSASEGGGAGGDSEKGGAATREVWAGDLSSVIGLQKRGLRGLMEGRRLRERTGTGPVQGPPAAVGGQGQQGGFGQQRVGLGIA</sequence>